<evidence type="ECO:0000259" key="7">
    <source>
        <dbReference type="Pfam" id="PF02687"/>
    </source>
</evidence>
<feature type="transmembrane region" description="Helical" evidence="6">
    <location>
        <begin position="158"/>
        <end position="176"/>
    </location>
</feature>
<comment type="subcellular location">
    <subcellularLocation>
        <location evidence="1">Cell membrane</location>
        <topology evidence="1">Multi-pass membrane protein</topology>
    </subcellularLocation>
</comment>
<feature type="domain" description="ABC3 transporter permease C-terminal" evidence="7">
    <location>
        <begin position="67"/>
        <end position="182"/>
    </location>
</feature>
<comment type="caution">
    <text evidence="8">The sequence shown here is derived from an EMBL/GenBank/DDBJ whole genome shotgun (WGS) entry which is preliminary data.</text>
</comment>
<feature type="transmembrane region" description="Helical" evidence="6">
    <location>
        <begin position="21"/>
        <end position="44"/>
    </location>
</feature>
<feature type="transmembrane region" description="Helical" evidence="6">
    <location>
        <begin position="309"/>
        <end position="334"/>
    </location>
</feature>
<organism evidence="8 9">
    <name type="scientific">Actinoallomurus iriomotensis</name>
    <dbReference type="NCBI Taxonomy" id="478107"/>
    <lineage>
        <taxon>Bacteria</taxon>
        <taxon>Bacillati</taxon>
        <taxon>Actinomycetota</taxon>
        <taxon>Actinomycetes</taxon>
        <taxon>Streptosporangiales</taxon>
        <taxon>Thermomonosporaceae</taxon>
        <taxon>Actinoallomurus</taxon>
    </lineage>
</organism>
<keyword evidence="3 6" id="KW-0812">Transmembrane</keyword>
<evidence type="ECO:0000256" key="5">
    <source>
        <dbReference type="ARBA" id="ARBA00023136"/>
    </source>
</evidence>
<feature type="transmembrane region" description="Helical" evidence="6">
    <location>
        <begin position="369"/>
        <end position="387"/>
    </location>
</feature>
<evidence type="ECO:0000256" key="3">
    <source>
        <dbReference type="ARBA" id="ARBA00022692"/>
    </source>
</evidence>
<dbReference type="GO" id="GO:0005886">
    <property type="term" value="C:plasma membrane"/>
    <property type="evidence" value="ECO:0007669"/>
    <property type="project" value="UniProtKB-SubCell"/>
</dbReference>
<dbReference type="Proteomes" id="UP001165074">
    <property type="component" value="Unassembled WGS sequence"/>
</dbReference>
<feature type="transmembrane region" description="Helical" evidence="6">
    <location>
        <begin position="64"/>
        <end position="84"/>
    </location>
</feature>
<reference evidence="8" key="1">
    <citation type="submission" date="2023-03" db="EMBL/GenBank/DDBJ databases">
        <title>Actinoallomurus iriomotensis NBRC 103684.</title>
        <authorList>
            <person name="Ichikawa N."/>
            <person name="Sato H."/>
            <person name="Tonouchi N."/>
        </authorList>
    </citation>
    <scope>NUCLEOTIDE SEQUENCE</scope>
    <source>
        <strain evidence="8">NBRC 103684</strain>
    </source>
</reference>
<evidence type="ECO:0000256" key="6">
    <source>
        <dbReference type="SAM" id="Phobius"/>
    </source>
</evidence>
<dbReference type="InterPro" id="IPR003838">
    <property type="entry name" value="ABC3_permease_C"/>
</dbReference>
<dbReference type="RefSeq" id="WP_285574520.1">
    <property type="nucleotide sequence ID" value="NZ_BSTK01000006.1"/>
</dbReference>
<sequence length="440" mass="46158">MTFLRVAGMLGRGGSRAERARARLVAVGAALATWFLFGAANVLALHGQLDERLGPIANRGTRPGTAFAFGLMILPIAAFLYQTGRLASADRERRLAALRLAGATPAEVRLLGALETTRSAALGTVCGAVAYVLLQWSIRGLLLHLPATAAGVPPALGLAAMVLVIAVATVSGLLAGRHVITSPLGVTRRAIRRPPRPYVLLVPVLGCVPMVARFVGLPVPYRPYSLLLGAGLCAVGLMLSTSRLVWASARIAGRRARSAETLLAARALEADARPWGRTMSVLGLAVAIGSGTGWIEAGIMDDRHTLDPFWLTSFTLVNLALLVAMAVAAAALLVHQAEYLMEHGPVLATLRATGVADGRLRRVLLRQGIIAAVLPCSIAALIGFVGLAETGALRNETWALWPVTNGVLMAALGVLAATLTTGASRRRLRRAVSPGRLRTE</sequence>
<dbReference type="EMBL" id="BSTK01000006">
    <property type="protein sequence ID" value="GLY86449.1"/>
    <property type="molecule type" value="Genomic_DNA"/>
</dbReference>
<evidence type="ECO:0000313" key="8">
    <source>
        <dbReference type="EMBL" id="GLY86449.1"/>
    </source>
</evidence>
<feature type="transmembrane region" description="Helical" evidence="6">
    <location>
        <begin position="399"/>
        <end position="420"/>
    </location>
</feature>
<keyword evidence="5 6" id="KW-0472">Membrane</keyword>
<feature type="transmembrane region" description="Helical" evidence="6">
    <location>
        <begin position="279"/>
        <end position="297"/>
    </location>
</feature>
<keyword evidence="2" id="KW-1003">Cell membrane</keyword>
<evidence type="ECO:0000313" key="9">
    <source>
        <dbReference type="Proteomes" id="UP001165074"/>
    </source>
</evidence>
<keyword evidence="4 6" id="KW-1133">Transmembrane helix</keyword>
<dbReference type="AlphaFoldDB" id="A0A9W6S2Z0"/>
<proteinExistence type="predicted"/>
<dbReference type="Pfam" id="PF02687">
    <property type="entry name" value="FtsX"/>
    <property type="match status" value="1"/>
</dbReference>
<keyword evidence="9" id="KW-1185">Reference proteome</keyword>
<protein>
    <recommendedName>
        <fullName evidence="7">ABC3 transporter permease C-terminal domain-containing protein</fullName>
    </recommendedName>
</protein>
<accession>A0A9W6S2Z0</accession>
<evidence type="ECO:0000256" key="2">
    <source>
        <dbReference type="ARBA" id="ARBA00022475"/>
    </source>
</evidence>
<feature type="transmembrane region" description="Helical" evidence="6">
    <location>
        <begin position="119"/>
        <end position="138"/>
    </location>
</feature>
<gene>
    <name evidence="8" type="ORF">Airi02_043780</name>
</gene>
<evidence type="ECO:0000256" key="1">
    <source>
        <dbReference type="ARBA" id="ARBA00004651"/>
    </source>
</evidence>
<name>A0A9W6S2Z0_9ACTN</name>
<feature type="transmembrane region" description="Helical" evidence="6">
    <location>
        <begin position="197"/>
        <end position="215"/>
    </location>
</feature>
<feature type="transmembrane region" description="Helical" evidence="6">
    <location>
        <begin position="227"/>
        <end position="246"/>
    </location>
</feature>
<evidence type="ECO:0000256" key="4">
    <source>
        <dbReference type="ARBA" id="ARBA00022989"/>
    </source>
</evidence>